<comment type="caution">
    <text evidence="4">The sequence shown here is derived from an EMBL/GenBank/DDBJ whole genome shotgun (WGS) entry which is preliminary data.</text>
</comment>
<keyword evidence="1" id="KW-0547">Nucleotide-binding</keyword>
<dbReference type="Pfam" id="PF07714">
    <property type="entry name" value="PK_Tyr_Ser-Thr"/>
    <property type="match status" value="1"/>
</dbReference>
<dbReference type="InterPro" id="IPR001245">
    <property type="entry name" value="Ser-Thr/Tyr_kinase_cat_dom"/>
</dbReference>
<accession>A0AAV5V730</accession>
<dbReference type="GO" id="GO:0005524">
    <property type="term" value="F:ATP binding"/>
    <property type="evidence" value="ECO:0007669"/>
    <property type="project" value="UniProtKB-KW"/>
</dbReference>
<dbReference type="EMBL" id="BTSY01000002">
    <property type="protein sequence ID" value="GMT14078.1"/>
    <property type="molecule type" value="Genomic_DNA"/>
</dbReference>
<dbReference type="PANTHER" id="PTHR24418">
    <property type="entry name" value="TYROSINE-PROTEIN KINASE"/>
    <property type="match status" value="1"/>
</dbReference>
<feature type="domain" description="Protein kinase" evidence="3">
    <location>
        <begin position="10"/>
        <end position="246"/>
    </location>
</feature>
<dbReference type="AlphaFoldDB" id="A0AAV5V730"/>
<name>A0AAV5V730_9BILA</name>
<protein>
    <recommendedName>
        <fullName evidence="3">Protein kinase domain-containing protein</fullName>
    </recommendedName>
</protein>
<dbReference type="PROSITE" id="PS00109">
    <property type="entry name" value="PROTEIN_KINASE_TYR"/>
    <property type="match status" value="1"/>
</dbReference>
<evidence type="ECO:0000259" key="3">
    <source>
        <dbReference type="PROSITE" id="PS50011"/>
    </source>
</evidence>
<evidence type="ECO:0000256" key="2">
    <source>
        <dbReference type="ARBA" id="ARBA00022840"/>
    </source>
</evidence>
<dbReference type="Proteomes" id="UP001432322">
    <property type="component" value="Unassembled WGS sequence"/>
</dbReference>
<dbReference type="InterPro" id="IPR008266">
    <property type="entry name" value="Tyr_kinase_AS"/>
</dbReference>
<dbReference type="GO" id="GO:0004713">
    <property type="term" value="F:protein tyrosine kinase activity"/>
    <property type="evidence" value="ECO:0007669"/>
    <property type="project" value="InterPro"/>
</dbReference>
<dbReference type="InterPro" id="IPR050198">
    <property type="entry name" value="Non-receptor_tyrosine_kinases"/>
</dbReference>
<dbReference type="InterPro" id="IPR020635">
    <property type="entry name" value="Tyr_kinase_cat_dom"/>
</dbReference>
<evidence type="ECO:0000256" key="1">
    <source>
        <dbReference type="ARBA" id="ARBA00022741"/>
    </source>
</evidence>
<feature type="non-terminal residue" evidence="4">
    <location>
        <position position="246"/>
    </location>
</feature>
<reference evidence="4" key="1">
    <citation type="submission" date="2023-10" db="EMBL/GenBank/DDBJ databases">
        <title>Genome assembly of Pristionchus species.</title>
        <authorList>
            <person name="Yoshida K."/>
            <person name="Sommer R.J."/>
        </authorList>
    </citation>
    <scope>NUCLEOTIDE SEQUENCE</scope>
    <source>
        <strain evidence="4">RS5133</strain>
    </source>
</reference>
<dbReference type="InterPro" id="IPR011009">
    <property type="entry name" value="Kinase-like_dom_sf"/>
</dbReference>
<dbReference type="PRINTS" id="PR00109">
    <property type="entry name" value="TYRKINASE"/>
</dbReference>
<evidence type="ECO:0000313" key="5">
    <source>
        <dbReference type="Proteomes" id="UP001432322"/>
    </source>
</evidence>
<dbReference type="InterPro" id="IPR000719">
    <property type="entry name" value="Prot_kinase_dom"/>
</dbReference>
<gene>
    <name evidence="4" type="ORF">PFISCL1PPCAC_5375</name>
</gene>
<dbReference type="Gene3D" id="1.10.510.10">
    <property type="entry name" value="Transferase(Phosphotransferase) domain 1"/>
    <property type="match status" value="1"/>
</dbReference>
<keyword evidence="5" id="KW-1185">Reference proteome</keyword>
<dbReference type="SUPFAM" id="SSF56112">
    <property type="entry name" value="Protein kinase-like (PK-like)"/>
    <property type="match status" value="1"/>
</dbReference>
<keyword evidence="2" id="KW-0067">ATP-binding</keyword>
<dbReference type="SMART" id="SM00219">
    <property type="entry name" value="TyrKc"/>
    <property type="match status" value="1"/>
</dbReference>
<organism evidence="4 5">
    <name type="scientific">Pristionchus fissidentatus</name>
    <dbReference type="NCBI Taxonomy" id="1538716"/>
    <lineage>
        <taxon>Eukaryota</taxon>
        <taxon>Metazoa</taxon>
        <taxon>Ecdysozoa</taxon>
        <taxon>Nematoda</taxon>
        <taxon>Chromadorea</taxon>
        <taxon>Rhabditida</taxon>
        <taxon>Rhabditina</taxon>
        <taxon>Diplogasteromorpha</taxon>
        <taxon>Diplogasteroidea</taxon>
        <taxon>Neodiplogasteridae</taxon>
        <taxon>Pristionchus</taxon>
    </lineage>
</organism>
<evidence type="ECO:0000313" key="4">
    <source>
        <dbReference type="EMBL" id="GMT14078.1"/>
    </source>
</evidence>
<feature type="non-terminal residue" evidence="4">
    <location>
        <position position="1"/>
    </location>
</feature>
<proteinExistence type="predicted"/>
<sequence length="246" mass="27835">QAWEIPKDNVELVKKLGEGAFGEVRERKKKIRDAKSQSMFSPYLFIPERCANNDKATTELLKEGSIMRKFKHDNIVGTHGMVIEGAMIMVVMELVSGGGLNDYVKKNKVPPEEKGLYAHDICAGLAYLHALQCIHRDIACRNCLIDVKKKVAKVSDFGLTRKTKKYSLNPEERIPIRWMAPEVIKTYEYTRAADIYAYGILMWEIFADGELPFGELTNAQIKEGIQKDAFRPIFPEGTPGDILKVL</sequence>
<dbReference type="PROSITE" id="PS50011">
    <property type="entry name" value="PROTEIN_KINASE_DOM"/>
    <property type="match status" value="1"/>
</dbReference>